<protein>
    <submittedName>
        <fullName evidence="1">Uncharacterized protein</fullName>
    </submittedName>
</protein>
<proteinExistence type="predicted"/>
<reference evidence="1" key="1">
    <citation type="journal article" date="2023" name="Insect Mol. Biol.">
        <title>Genome sequencing provides insights into the evolution of gene families encoding plant cell wall-degrading enzymes in longhorned beetles.</title>
        <authorList>
            <person name="Shin N.R."/>
            <person name="Okamura Y."/>
            <person name="Kirsch R."/>
            <person name="Pauchet Y."/>
        </authorList>
    </citation>
    <scope>NUCLEOTIDE SEQUENCE</scope>
    <source>
        <strain evidence="1">RBIC_L_NR</strain>
    </source>
</reference>
<sequence length="79" mass="9609">MDIFIEFDDFFDFLNVVDEQLENEQVDRLPKRYLLDLPSPFEFYSDTEFKLRYRFSKNTVRDILLPLVAEGYITIEVYL</sequence>
<dbReference type="Proteomes" id="UP001162156">
    <property type="component" value="Unassembled WGS sequence"/>
</dbReference>
<accession>A0AAV8ZSP9</accession>
<dbReference type="EMBL" id="JANEYF010000649">
    <property type="protein sequence ID" value="KAJ8968810.1"/>
    <property type="molecule type" value="Genomic_DNA"/>
</dbReference>
<evidence type="ECO:0000313" key="2">
    <source>
        <dbReference type="Proteomes" id="UP001162156"/>
    </source>
</evidence>
<organism evidence="1 2">
    <name type="scientific">Rhamnusium bicolor</name>
    <dbReference type="NCBI Taxonomy" id="1586634"/>
    <lineage>
        <taxon>Eukaryota</taxon>
        <taxon>Metazoa</taxon>
        <taxon>Ecdysozoa</taxon>
        <taxon>Arthropoda</taxon>
        <taxon>Hexapoda</taxon>
        <taxon>Insecta</taxon>
        <taxon>Pterygota</taxon>
        <taxon>Neoptera</taxon>
        <taxon>Endopterygota</taxon>
        <taxon>Coleoptera</taxon>
        <taxon>Polyphaga</taxon>
        <taxon>Cucujiformia</taxon>
        <taxon>Chrysomeloidea</taxon>
        <taxon>Cerambycidae</taxon>
        <taxon>Lepturinae</taxon>
        <taxon>Rhagiini</taxon>
        <taxon>Rhamnusium</taxon>
    </lineage>
</organism>
<dbReference type="AlphaFoldDB" id="A0AAV8ZSP9"/>
<evidence type="ECO:0000313" key="1">
    <source>
        <dbReference type="EMBL" id="KAJ8968810.1"/>
    </source>
</evidence>
<keyword evidence="2" id="KW-1185">Reference proteome</keyword>
<gene>
    <name evidence="1" type="ORF">NQ314_002072</name>
</gene>
<comment type="caution">
    <text evidence="1">The sequence shown here is derived from an EMBL/GenBank/DDBJ whole genome shotgun (WGS) entry which is preliminary data.</text>
</comment>
<name>A0AAV8ZSP9_9CUCU</name>